<dbReference type="InterPro" id="IPR036467">
    <property type="entry name" value="LS/RS_sf"/>
</dbReference>
<evidence type="ECO:0000256" key="1">
    <source>
        <dbReference type="ARBA" id="ARBA00005104"/>
    </source>
</evidence>
<evidence type="ECO:0000256" key="2">
    <source>
        <dbReference type="ARBA" id="ARBA00007424"/>
    </source>
</evidence>
<protein>
    <submittedName>
        <fullName evidence="5">6,7-dimethyl-8-ribityllumazine synthase</fullName>
    </submittedName>
</protein>
<dbReference type="Gene3D" id="3.40.50.960">
    <property type="entry name" value="Lumazine/riboflavin synthase"/>
    <property type="match status" value="1"/>
</dbReference>
<dbReference type="RefSeq" id="WP_322497215.1">
    <property type="nucleotide sequence ID" value="NZ_JARGYT010000002.1"/>
</dbReference>
<dbReference type="SUPFAM" id="SSF52121">
    <property type="entry name" value="Lumazine synthase"/>
    <property type="match status" value="1"/>
</dbReference>
<accession>A0ABU5L6E9</accession>
<sequence>MSDHKVLIIESRANGDISYGALCPVLDLLKQMDMCYEKVETRNVLSIPCAAAISLEFVDYIGAIALGCVIDELDYNALISVQEAYRGMGDLSMQYYMPVGIGICHAKNLDEANRKVGAIYLDAASSCIQLMKLRSQGNSATSNNFISRYNN</sequence>
<evidence type="ECO:0000256" key="4">
    <source>
        <dbReference type="ARBA" id="ARBA00022679"/>
    </source>
</evidence>
<comment type="caution">
    <text evidence="5">The sequence shown here is derived from an EMBL/GenBank/DDBJ whole genome shotgun (WGS) entry which is preliminary data.</text>
</comment>
<dbReference type="EMBL" id="JARGYT010000002">
    <property type="protein sequence ID" value="MDZ5761702.1"/>
    <property type="molecule type" value="Genomic_DNA"/>
</dbReference>
<dbReference type="InterPro" id="IPR002180">
    <property type="entry name" value="LS/RS"/>
</dbReference>
<name>A0ABU5L6E9_9RICK</name>
<comment type="pathway">
    <text evidence="1">Cofactor biosynthesis; riboflavin biosynthesis.</text>
</comment>
<comment type="similarity">
    <text evidence="2">Belongs to the DMRL synthase family.</text>
</comment>
<evidence type="ECO:0000313" key="6">
    <source>
        <dbReference type="Proteomes" id="UP001293791"/>
    </source>
</evidence>
<dbReference type="Pfam" id="PF00885">
    <property type="entry name" value="DMRL_synthase"/>
    <property type="match status" value="1"/>
</dbReference>
<evidence type="ECO:0000313" key="5">
    <source>
        <dbReference type="EMBL" id="MDZ5761702.1"/>
    </source>
</evidence>
<gene>
    <name evidence="5" type="ORF">Cyrtocomes_00059</name>
</gene>
<proteinExistence type="inferred from homology"/>
<organism evidence="5 6">
    <name type="scientific">Candidatus Cyrtobacter comes</name>
    <dbReference type="NCBI Taxonomy" id="675776"/>
    <lineage>
        <taxon>Bacteria</taxon>
        <taxon>Pseudomonadati</taxon>
        <taxon>Pseudomonadota</taxon>
        <taxon>Alphaproteobacteria</taxon>
        <taxon>Rickettsiales</taxon>
        <taxon>Candidatus Midichloriaceae</taxon>
        <taxon>Candidatus Cyrtobacter</taxon>
    </lineage>
</organism>
<reference evidence="5 6" key="1">
    <citation type="submission" date="2023-02" db="EMBL/GenBank/DDBJ databases">
        <title>Host association and intracellularity evolved multiple times independently in the Rickettsiales.</title>
        <authorList>
            <person name="Castelli M."/>
            <person name="Nardi T."/>
            <person name="Gammuto L."/>
            <person name="Bellinzona G."/>
            <person name="Sabaneyeva E."/>
            <person name="Potekhin A."/>
            <person name="Serra V."/>
            <person name="Petroni G."/>
            <person name="Sassera D."/>
        </authorList>
    </citation>
    <scope>NUCLEOTIDE SEQUENCE [LARGE SCALE GENOMIC DNA]</scope>
    <source>
        <strain evidence="5 6">BOD18</strain>
    </source>
</reference>
<dbReference type="Proteomes" id="UP001293791">
    <property type="component" value="Unassembled WGS sequence"/>
</dbReference>
<keyword evidence="3" id="KW-0686">Riboflavin biosynthesis</keyword>
<keyword evidence="6" id="KW-1185">Reference proteome</keyword>
<evidence type="ECO:0000256" key="3">
    <source>
        <dbReference type="ARBA" id="ARBA00022619"/>
    </source>
</evidence>
<keyword evidence="4" id="KW-0808">Transferase</keyword>